<evidence type="ECO:0000259" key="1">
    <source>
        <dbReference type="Pfam" id="PF18406"/>
    </source>
</evidence>
<comment type="caution">
    <text evidence="2">The sequence shown here is derived from an EMBL/GenBank/DDBJ whole genome shotgun (WGS) entry which is preliminary data.</text>
</comment>
<organism evidence="2 3">
    <name type="scientific">Klebsiella michiganensis</name>
    <dbReference type="NCBI Taxonomy" id="1134687"/>
    <lineage>
        <taxon>Bacteria</taxon>
        <taxon>Pseudomonadati</taxon>
        <taxon>Pseudomonadota</taxon>
        <taxon>Gammaproteobacteria</taxon>
        <taxon>Enterobacterales</taxon>
        <taxon>Enterobacteriaceae</taxon>
        <taxon>Klebsiella/Raoultella group</taxon>
        <taxon>Klebsiella</taxon>
    </lineage>
</organism>
<dbReference type="AlphaFoldDB" id="A0A7H5AEP4"/>
<gene>
    <name evidence="2" type="ORF">L373_00748</name>
</gene>
<dbReference type="Proteomes" id="UP000020202">
    <property type="component" value="Unassembled WGS sequence"/>
</dbReference>
<sequence length="80" mass="8990">MGEMSELFDCEIRHYWKSVDEGFSGYNCFDRGDHVDSGPWPEEMQQLSNGETARMYLVSTETTAVTPYAAPAAQYGSIRA</sequence>
<dbReference type="Gene3D" id="3.30.70.1270">
    <property type="entry name" value="Api92-like domains"/>
    <property type="match status" value="1"/>
</dbReference>
<feature type="domain" description="YubB ferredoxin-like" evidence="1">
    <location>
        <begin position="1"/>
        <end position="58"/>
    </location>
</feature>
<proteinExistence type="predicted"/>
<evidence type="ECO:0000313" key="3">
    <source>
        <dbReference type="Proteomes" id="UP000020202"/>
    </source>
</evidence>
<dbReference type="Pfam" id="PF18406">
    <property type="entry name" value="DUF1281_C"/>
    <property type="match status" value="1"/>
</dbReference>
<dbReference type="InterPro" id="IPR041329">
    <property type="entry name" value="YubB_C"/>
</dbReference>
<reference evidence="2 3" key="1">
    <citation type="submission" date="2014-01" db="EMBL/GenBank/DDBJ databases">
        <title>The Genome Sequence of Klebsiella oxytoca MGH 27.</title>
        <authorList>
            <consortium name="The Broad Institute Genomics Platform"/>
            <consortium name="The Broad Institute Genome Sequencing Center for Infectious Disease"/>
            <person name="Murphy C."/>
            <person name="Cosimi L."/>
            <person name="Cerqueira G."/>
            <person name="Feldgarden M."/>
            <person name="Earl A."/>
            <person name="Hung D."/>
            <person name="Onderdonk A.B."/>
            <person name="Ferraro M.J."/>
            <person name="Hooper D."/>
            <person name="Dekker J."/>
            <person name="O'Brien T."/>
            <person name="Huang S."/>
            <person name="Quan V."/>
            <person name="Ernst C."/>
            <person name="Delaney M."/>
            <person name="DuBois A."/>
            <person name="Kim D.S."/>
            <person name="Young S.K."/>
            <person name="Zeng Q."/>
            <person name="Gargeya S."/>
            <person name="Fitzgerald M."/>
            <person name="Abouelleil A."/>
            <person name="Alvarado L."/>
            <person name="Berlin A.M."/>
            <person name="Chapman S.B."/>
            <person name="Gainer-Dewar J."/>
            <person name="Goldberg J."/>
            <person name="Gnerre S."/>
            <person name="Griggs A."/>
            <person name="Gujja S."/>
            <person name="Hansen M."/>
            <person name="Howarth C."/>
            <person name="Imamovic A."/>
            <person name="Ireland A."/>
            <person name="Larimer J."/>
            <person name="McCowan C."/>
            <person name="Murphy C."/>
            <person name="Pearson M."/>
            <person name="Poon T.W."/>
            <person name="Priest M."/>
            <person name="Roberts A."/>
            <person name="Saif S."/>
            <person name="Shea T."/>
            <person name="Sykes S."/>
            <person name="Wortman J."/>
            <person name="Nusbaum C."/>
            <person name="Birren B."/>
        </authorList>
    </citation>
    <scope>NUCLEOTIDE SEQUENCE [LARGE SCALE GENOMIC DNA]</scope>
    <source>
        <strain evidence="2 3">MGH 27</strain>
    </source>
</reference>
<dbReference type="SUPFAM" id="SSF160940">
    <property type="entry name" value="Api92-like"/>
    <property type="match status" value="1"/>
</dbReference>
<name>A0A7H5AEP4_9ENTR</name>
<evidence type="ECO:0000313" key="2">
    <source>
        <dbReference type="EMBL" id="EWF92457.1"/>
    </source>
</evidence>
<dbReference type="EMBL" id="JCNZ01000005">
    <property type="protein sequence ID" value="EWF92457.1"/>
    <property type="molecule type" value="Genomic_DNA"/>
</dbReference>
<protein>
    <recommendedName>
        <fullName evidence="1">YubB ferredoxin-like domain-containing protein</fullName>
    </recommendedName>
</protein>
<accession>A0A7H5AEP4</accession>